<evidence type="ECO:0000259" key="1">
    <source>
        <dbReference type="PROSITE" id="PS50105"/>
    </source>
</evidence>
<reference evidence="2 3" key="1">
    <citation type="submission" date="2019-03" db="EMBL/GenBank/DDBJ databases">
        <title>First draft genome of Liparis tanakae, snailfish: a comprehensive survey of snailfish specific genes.</title>
        <authorList>
            <person name="Kim W."/>
            <person name="Song I."/>
            <person name="Jeong J.-H."/>
            <person name="Kim D."/>
            <person name="Kim S."/>
            <person name="Ryu S."/>
            <person name="Song J.Y."/>
            <person name="Lee S.K."/>
        </authorList>
    </citation>
    <scope>NUCLEOTIDE SEQUENCE [LARGE SCALE GENOMIC DNA]</scope>
    <source>
        <tissue evidence="2">Muscle</tissue>
    </source>
</reference>
<protein>
    <submittedName>
        <fullName evidence="2">Connector enhancer of kinase suppressor of ras 3</fullName>
    </submittedName>
</protein>
<dbReference type="Proteomes" id="UP000314294">
    <property type="component" value="Unassembled WGS sequence"/>
</dbReference>
<sequence length="152" mass="17015">MEPIAAWSEERVCAWLRGLDAPLHQYPVSEWHLSGLDLLQLTCQDLEKLEVHKIGHQELILEAVEKLCSLMYGIGGDSLRGLTEKLRAVSQTLQVGIQSRWRLNGYDGRSATKLPAAVLQLVLSQISGYTDSKNIFNHCRELGDIVHKGTTH</sequence>
<dbReference type="InterPro" id="IPR001660">
    <property type="entry name" value="SAM"/>
</dbReference>
<keyword evidence="2" id="KW-0418">Kinase</keyword>
<dbReference type="Pfam" id="PF10534">
    <property type="entry name" value="CRIC_ras_sig"/>
    <property type="match status" value="1"/>
</dbReference>
<dbReference type="Gene3D" id="1.10.150.50">
    <property type="entry name" value="Transcription Factor, Ets-1"/>
    <property type="match status" value="1"/>
</dbReference>
<dbReference type="PROSITE" id="PS50105">
    <property type="entry name" value="SAM_DOMAIN"/>
    <property type="match status" value="1"/>
</dbReference>
<dbReference type="SMART" id="SM00454">
    <property type="entry name" value="SAM"/>
    <property type="match status" value="1"/>
</dbReference>
<dbReference type="InterPro" id="IPR051566">
    <property type="entry name" value="CNKSR"/>
</dbReference>
<dbReference type="InterPro" id="IPR013761">
    <property type="entry name" value="SAM/pointed_sf"/>
</dbReference>
<name>A0A4Z2FS83_9TELE</name>
<organism evidence="2 3">
    <name type="scientific">Liparis tanakae</name>
    <name type="common">Tanaka's snailfish</name>
    <dbReference type="NCBI Taxonomy" id="230148"/>
    <lineage>
        <taxon>Eukaryota</taxon>
        <taxon>Metazoa</taxon>
        <taxon>Chordata</taxon>
        <taxon>Craniata</taxon>
        <taxon>Vertebrata</taxon>
        <taxon>Euteleostomi</taxon>
        <taxon>Actinopterygii</taxon>
        <taxon>Neopterygii</taxon>
        <taxon>Teleostei</taxon>
        <taxon>Neoteleostei</taxon>
        <taxon>Acanthomorphata</taxon>
        <taxon>Eupercaria</taxon>
        <taxon>Perciformes</taxon>
        <taxon>Cottioidei</taxon>
        <taxon>Cottales</taxon>
        <taxon>Liparidae</taxon>
        <taxon>Liparis</taxon>
    </lineage>
</organism>
<evidence type="ECO:0000313" key="2">
    <source>
        <dbReference type="EMBL" id="TNN43861.1"/>
    </source>
</evidence>
<dbReference type="InterPro" id="IPR017874">
    <property type="entry name" value="CRIC_domain"/>
</dbReference>
<dbReference type="PANTHER" id="PTHR12844:SF10">
    <property type="entry name" value="CONNECTOR ENHANCER OF KINASE SUPPRESSOR OF RAS 1"/>
    <property type="match status" value="1"/>
</dbReference>
<dbReference type="GO" id="GO:0016301">
    <property type="term" value="F:kinase activity"/>
    <property type="evidence" value="ECO:0007669"/>
    <property type="project" value="UniProtKB-KW"/>
</dbReference>
<feature type="domain" description="SAM" evidence="1">
    <location>
        <begin position="7"/>
        <end position="70"/>
    </location>
</feature>
<dbReference type="SUPFAM" id="SSF47769">
    <property type="entry name" value="SAM/Pointed domain"/>
    <property type="match status" value="1"/>
</dbReference>
<comment type="caution">
    <text evidence="2">The sequence shown here is derived from an EMBL/GenBank/DDBJ whole genome shotgun (WGS) entry which is preliminary data.</text>
</comment>
<dbReference type="AlphaFoldDB" id="A0A4Z2FS83"/>
<proteinExistence type="predicted"/>
<keyword evidence="2" id="KW-0808">Transferase</keyword>
<dbReference type="Pfam" id="PF00536">
    <property type="entry name" value="SAM_1"/>
    <property type="match status" value="1"/>
</dbReference>
<evidence type="ECO:0000313" key="3">
    <source>
        <dbReference type="Proteomes" id="UP000314294"/>
    </source>
</evidence>
<gene>
    <name evidence="2" type="primary">CNKSR3_1</name>
    <name evidence="2" type="ORF">EYF80_045955</name>
</gene>
<accession>A0A4Z2FS83</accession>
<keyword evidence="3" id="KW-1185">Reference proteome</keyword>
<dbReference type="EMBL" id="SRLO01000941">
    <property type="protein sequence ID" value="TNN43861.1"/>
    <property type="molecule type" value="Genomic_DNA"/>
</dbReference>
<dbReference type="PANTHER" id="PTHR12844">
    <property type="entry name" value="CONNECTOR ENCHANCER OF KINASE SUPPRESSOR OF RAS"/>
    <property type="match status" value="1"/>
</dbReference>
<dbReference type="OrthoDB" id="2157866at2759"/>